<evidence type="ECO:0000313" key="9">
    <source>
        <dbReference type="Proteomes" id="UP000648801"/>
    </source>
</evidence>
<reference evidence="8" key="2">
    <citation type="submission" date="2020-09" db="EMBL/GenBank/DDBJ databases">
        <authorList>
            <person name="Sun Q."/>
            <person name="Zhou Y."/>
        </authorList>
    </citation>
    <scope>NUCLEOTIDE SEQUENCE</scope>
    <source>
        <strain evidence="8">CGMCC 1.15447</strain>
    </source>
</reference>
<comment type="caution">
    <text evidence="8">The sequence shown here is derived from an EMBL/GenBank/DDBJ whole genome shotgun (WGS) entry which is preliminary data.</text>
</comment>
<comment type="subcellular location">
    <subcellularLocation>
        <location evidence="1">Membrane</location>
        <topology evidence="1">Multi-pass membrane protein</topology>
    </subcellularLocation>
</comment>
<feature type="transmembrane region" description="Helical" evidence="6">
    <location>
        <begin position="37"/>
        <end position="56"/>
    </location>
</feature>
<dbReference type="AlphaFoldDB" id="A0A916RUD0"/>
<reference evidence="8" key="1">
    <citation type="journal article" date="2014" name="Int. J. Syst. Evol. Microbiol.">
        <title>Complete genome sequence of Corynebacterium casei LMG S-19264T (=DSM 44701T), isolated from a smear-ripened cheese.</title>
        <authorList>
            <consortium name="US DOE Joint Genome Institute (JGI-PGF)"/>
            <person name="Walter F."/>
            <person name="Albersmeier A."/>
            <person name="Kalinowski J."/>
            <person name="Ruckert C."/>
        </authorList>
    </citation>
    <scope>NUCLEOTIDE SEQUENCE</scope>
    <source>
        <strain evidence="8">CGMCC 1.15447</strain>
    </source>
</reference>
<feature type="transmembrane region" description="Helical" evidence="6">
    <location>
        <begin position="102"/>
        <end position="121"/>
    </location>
</feature>
<feature type="domain" description="GtrA/DPMS transmembrane" evidence="7">
    <location>
        <begin position="9"/>
        <end position="127"/>
    </location>
</feature>
<feature type="transmembrane region" description="Helical" evidence="6">
    <location>
        <begin position="77"/>
        <end position="96"/>
    </location>
</feature>
<keyword evidence="4 6" id="KW-1133">Transmembrane helix</keyword>
<dbReference type="GO" id="GO:0000271">
    <property type="term" value="P:polysaccharide biosynthetic process"/>
    <property type="evidence" value="ECO:0007669"/>
    <property type="project" value="InterPro"/>
</dbReference>
<gene>
    <name evidence="8" type="ORF">GCM10011507_19110</name>
</gene>
<organism evidence="8 9">
    <name type="scientific">Edaphobacter acidisoli</name>
    <dbReference type="NCBI Taxonomy" id="2040573"/>
    <lineage>
        <taxon>Bacteria</taxon>
        <taxon>Pseudomonadati</taxon>
        <taxon>Acidobacteriota</taxon>
        <taxon>Terriglobia</taxon>
        <taxon>Terriglobales</taxon>
        <taxon>Acidobacteriaceae</taxon>
        <taxon>Edaphobacter</taxon>
    </lineage>
</organism>
<keyword evidence="3 6" id="KW-0812">Transmembrane</keyword>
<dbReference type="PANTHER" id="PTHR38459:SF1">
    <property type="entry name" value="PROPHAGE BACTOPRENOL-LINKED GLUCOSE TRANSLOCASE HOMOLOG"/>
    <property type="match status" value="1"/>
</dbReference>
<evidence type="ECO:0000256" key="1">
    <source>
        <dbReference type="ARBA" id="ARBA00004141"/>
    </source>
</evidence>
<dbReference type="PANTHER" id="PTHR38459">
    <property type="entry name" value="PROPHAGE BACTOPRENOL-LINKED GLUCOSE TRANSLOCASE HOMOLOG"/>
    <property type="match status" value="1"/>
</dbReference>
<evidence type="ECO:0000256" key="5">
    <source>
        <dbReference type="ARBA" id="ARBA00023136"/>
    </source>
</evidence>
<dbReference type="RefSeq" id="WP_188759079.1">
    <property type="nucleotide sequence ID" value="NZ_BMJB01000001.1"/>
</dbReference>
<proteinExistence type="inferred from homology"/>
<keyword evidence="9" id="KW-1185">Reference proteome</keyword>
<evidence type="ECO:0000259" key="7">
    <source>
        <dbReference type="Pfam" id="PF04138"/>
    </source>
</evidence>
<protein>
    <recommendedName>
        <fullName evidence="7">GtrA/DPMS transmembrane domain-containing protein</fullName>
    </recommendedName>
</protein>
<name>A0A916RUD0_9BACT</name>
<dbReference type="EMBL" id="BMJB01000001">
    <property type="protein sequence ID" value="GGA67736.1"/>
    <property type="molecule type" value="Genomic_DNA"/>
</dbReference>
<evidence type="ECO:0000256" key="4">
    <source>
        <dbReference type="ARBA" id="ARBA00022989"/>
    </source>
</evidence>
<dbReference type="GO" id="GO:0005886">
    <property type="term" value="C:plasma membrane"/>
    <property type="evidence" value="ECO:0007669"/>
    <property type="project" value="TreeGrafter"/>
</dbReference>
<evidence type="ECO:0000256" key="6">
    <source>
        <dbReference type="SAM" id="Phobius"/>
    </source>
</evidence>
<sequence length="135" mass="15220">MNAFLRWVKFNLVGAMGMALQLASLALFNHLSDGRYLLASAVAVELTLLHNFVWHLHFTWRDRSGSASWISQLVRFHLSNGLVSMLGNLVLMRLFIQQEHLPLLVANVIAIICCSIANFCLSNHWVFAGLRQETA</sequence>
<keyword evidence="5 6" id="KW-0472">Membrane</keyword>
<feature type="transmembrane region" description="Helical" evidence="6">
    <location>
        <begin position="12"/>
        <end position="31"/>
    </location>
</feature>
<evidence type="ECO:0000256" key="3">
    <source>
        <dbReference type="ARBA" id="ARBA00022692"/>
    </source>
</evidence>
<evidence type="ECO:0000313" key="8">
    <source>
        <dbReference type="EMBL" id="GGA67736.1"/>
    </source>
</evidence>
<dbReference type="InterPro" id="IPR007267">
    <property type="entry name" value="GtrA_DPMS_TM"/>
</dbReference>
<comment type="similarity">
    <text evidence="2">Belongs to the GtrA family.</text>
</comment>
<dbReference type="Proteomes" id="UP000648801">
    <property type="component" value="Unassembled WGS sequence"/>
</dbReference>
<evidence type="ECO:0000256" key="2">
    <source>
        <dbReference type="ARBA" id="ARBA00009399"/>
    </source>
</evidence>
<accession>A0A916RUD0</accession>
<dbReference type="InterPro" id="IPR051401">
    <property type="entry name" value="GtrA_CellWall_Glycosyl"/>
</dbReference>
<dbReference type="Pfam" id="PF04138">
    <property type="entry name" value="GtrA_DPMS_TM"/>
    <property type="match status" value="1"/>
</dbReference>